<dbReference type="CDD" id="cd02411">
    <property type="entry name" value="KH-II_30S_S3_arch"/>
    <property type="match status" value="1"/>
</dbReference>
<evidence type="ECO:0000256" key="5">
    <source>
        <dbReference type="ARBA" id="ARBA00023274"/>
    </source>
</evidence>
<dbReference type="PROSITE" id="PS50823">
    <property type="entry name" value="KH_TYPE_2"/>
    <property type="match status" value="1"/>
</dbReference>
<feature type="domain" description="KH type-2" evidence="8">
    <location>
        <begin position="17"/>
        <end position="86"/>
    </location>
</feature>
<dbReference type="InterPro" id="IPR009019">
    <property type="entry name" value="KH_sf_prok-type"/>
</dbReference>
<proteinExistence type="inferred from homology"/>
<keyword evidence="4 9" id="KW-0689">Ribosomal protein</keyword>
<dbReference type="InterPro" id="IPR057258">
    <property type="entry name" value="Ribosomal_uS3"/>
</dbReference>
<dbReference type="InterPro" id="IPR005703">
    <property type="entry name" value="Ribosomal_uS3_euk/arc"/>
</dbReference>
<evidence type="ECO:0000259" key="8">
    <source>
        <dbReference type="PROSITE" id="PS50823"/>
    </source>
</evidence>
<dbReference type="SUPFAM" id="SSF54821">
    <property type="entry name" value="Ribosomal protein S3 C-terminal domain"/>
    <property type="match status" value="1"/>
</dbReference>
<dbReference type="InterPro" id="IPR004087">
    <property type="entry name" value="KH_dom"/>
</dbReference>
<evidence type="ECO:0000256" key="1">
    <source>
        <dbReference type="ARBA" id="ARBA00010761"/>
    </source>
</evidence>
<dbReference type="PANTHER" id="PTHR11760">
    <property type="entry name" value="30S/40S RIBOSOMAL PROTEIN S3"/>
    <property type="match status" value="1"/>
</dbReference>
<evidence type="ECO:0000256" key="7">
    <source>
        <dbReference type="PROSITE-ProRule" id="PRU00118"/>
    </source>
</evidence>
<dbReference type="GO" id="GO:0022627">
    <property type="term" value="C:cytosolic small ribosomal subunit"/>
    <property type="evidence" value="ECO:0007669"/>
    <property type="project" value="UniProtKB-UniRule"/>
</dbReference>
<evidence type="ECO:0000256" key="4">
    <source>
        <dbReference type="ARBA" id="ARBA00022980"/>
    </source>
</evidence>
<evidence type="ECO:0000256" key="2">
    <source>
        <dbReference type="ARBA" id="ARBA00022730"/>
    </source>
</evidence>
<dbReference type="PANTHER" id="PTHR11760:SF32">
    <property type="entry name" value="SMALL RIBOSOMAL SUBUNIT PROTEIN US3"/>
    <property type="match status" value="1"/>
</dbReference>
<dbReference type="SMART" id="SM00322">
    <property type="entry name" value="KH"/>
    <property type="match status" value="1"/>
</dbReference>
<name>A0A7D6BAD9_FERL1</name>
<dbReference type="InterPro" id="IPR036419">
    <property type="entry name" value="Ribosomal_S3_C_sf"/>
</dbReference>
<reference evidence="10" key="1">
    <citation type="submission" date="2020-07" db="EMBL/GenBank/DDBJ databases">
        <title>Metabolic diversity and evolutionary history of the archaeal phylum ###Micrarchaeota### uncovered from a freshwater lake metagenome.</title>
        <authorList>
            <person name="Kadnikov V.V."/>
            <person name="Savvichev A.S."/>
            <person name="Mardanov A.V."/>
            <person name="Beletsky A.V."/>
            <person name="Chupakov A.V."/>
            <person name="Kokryatskaya N.M."/>
            <person name="Pimenov N.V."/>
            <person name="Ravin N.V."/>
        </authorList>
    </citation>
    <scope>NUCLEOTIDE SEQUENCE [LARGE SCALE GENOMIC DNA]</scope>
</reference>
<dbReference type="Gene3D" id="3.30.1140.32">
    <property type="entry name" value="Ribosomal protein S3, C-terminal domain"/>
    <property type="match status" value="1"/>
</dbReference>
<evidence type="ECO:0000256" key="3">
    <source>
        <dbReference type="ARBA" id="ARBA00022884"/>
    </source>
</evidence>
<dbReference type="FunFam" id="3.30.300.20:FF:000001">
    <property type="entry name" value="30S ribosomal protein S3"/>
    <property type="match status" value="1"/>
</dbReference>
<keyword evidence="3 7" id="KW-0694">RNA-binding</keyword>
<evidence type="ECO:0000313" key="10">
    <source>
        <dbReference type="Proteomes" id="UP000510821"/>
    </source>
</evidence>
<dbReference type="SUPFAM" id="SSF54814">
    <property type="entry name" value="Prokaryotic type KH domain (KH-domain type II)"/>
    <property type="match status" value="1"/>
</dbReference>
<dbReference type="EMBL" id="CP058998">
    <property type="protein sequence ID" value="QLJ52997.1"/>
    <property type="molecule type" value="Genomic_DNA"/>
</dbReference>
<dbReference type="AlphaFoldDB" id="A0A7D6BAD9"/>
<sequence length="222" mass="24418">MAVERKFIEDSISRYKLAKYLEKELDRAGFSKVEIQRTPMVTRINVDVTKPGKVIGRKGKTIKDLTEFIQNNFGVDNPQISVSEVTNENLEPRLVAKRVVRSIERGGNVRRILHFTLKTIMDTGAMGAEIIASGKIAAKGARARRLRVGAGYLPKSGEPSRLVRVAHVTAYPKFGAIGVRVKIVPPGTVFPDKEKAKPVELPRVIKEAAAEESEVDGGSESK</sequence>
<dbReference type="GO" id="GO:0003735">
    <property type="term" value="F:structural constituent of ribosome"/>
    <property type="evidence" value="ECO:0007669"/>
    <property type="project" value="UniProtKB-UniRule"/>
</dbReference>
<dbReference type="InterPro" id="IPR004044">
    <property type="entry name" value="KH_dom_type_2"/>
</dbReference>
<dbReference type="GO" id="GO:0006412">
    <property type="term" value="P:translation"/>
    <property type="evidence" value="ECO:0007669"/>
    <property type="project" value="UniProtKB-UniRule"/>
</dbReference>
<dbReference type="NCBIfam" id="NF003219">
    <property type="entry name" value="PRK04191.1"/>
    <property type="match status" value="1"/>
</dbReference>
<evidence type="ECO:0000313" key="9">
    <source>
        <dbReference type="EMBL" id="QLJ52997.1"/>
    </source>
</evidence>
<dbReference type="InterPro" id="IPR001351">
    <property type="entry name" value="Ribosomal_uS3_C"/>
</dbReference>
<dbReference type="KEGG" id="flt:Sv326_0822"/>
<evidence type="ECO:0000256" key="6">
    <source>
        <dbReference type="NCBIfam" id="TIGR01008"/>
    </source>
</evidence>
<accession>A0A7D6BAD9</accession>
<comment type="similarity">
    <text evidence="1">Belongs to the universal ribosomal protein uS3 family.</text>
</comment>
<dbReference type="Pfam" id="PF07650">
    <property type="entry name" value="KH_2"/>
    <property type="match status" value="1"/>
</dbReference>
<dbReference type="Proteomes" id="UP000510821">
    <property type="component" value="Chromosome"/>
</dbReference>
<keyword evidence="2" id="KW-0699">rRNA-binding</keyword>
<organism evidence="9 10">
    <name type="scientific">Fermentimicrarchaeum limneticum</name>
    <dbReference type="NCBI Taxonomy" id="2795018"/>
    <lineage>
        <taxon>Archaea</taxon>
        <taxon>Candidatus Micrarchaeota</taxon>
        <taxon>Candidatus Fermentimicrarchaeales</taxon>
        <taxon>Candidatus Fermentimicrarchaeaceae</taxon>
        <taxon>Candidatus Fermentimicrarchaeum</taxon>
    </lineage>
</organism>
<dbReference type="Gene3D" id="3.30.300.20">
    <property type="match status" value="1"/>
</dbReference>
<dbReference type="InterPro" id="IPR015946">
    <property type="entry name" value="KH_dom-like_a/b"/>
</dbReference>
<keyword evidence="5" id="KW-0687">Ribonucleoprotein</keyword>
<dbReference type="GO" id="GO:0019843">
    <property type="term" value="F:rRNA binding"/>
    <property type="evidence" value="ECO:0007669"/>
    <property type="project" value="UniProtKB-KW"/>
</dbReference>
<dbReference type="Pfam" id="PF00189">
    <property type="entry name" value="Ribosomal_S3_C"/>
    <property type="match status" value="1"/>
</dbReference>
<dbReference type="PROSITE" id="PS50084">
    <property type="entry name" value="KH_TYPE_1"/>
    <property type="match status" value="1"/>
</dbReference>
<dbReference type="NCBIfam" id="TIGR01008">
    <property type="entry name" value="uS3_euk_arch"/>
    <property type="match status" value="1"/>
</dbReference>
<gene>
    <name evidence="9" type="ORF">Sv326_0822</name>
</gene>
<protein>
    <recommendedName>
        <fullName evidence="6">30S ribosomal protein S3</fullName>
    </recommendedName>
</protein>